<feature type="compositionally biased region" description="Basic residues" evidence="5">
    <location>
        <begin position="36"/>
        <end position="50"/>
    </location>
</feature>
<dbReference type="PANTHER" id="PTHR31339">
    <property type="entry name" value="PECTIN LYASE-RELATED"/>
    <property type="match status" value="1"/>
</dbReference>
<dbReference type="STRING" id="84029.CROST_10730"/>
<dbReference type="InterPro" id="IPR011050">
    <property type="entry name" value="Pectin_lyase_fold/virulence"/>
</dbReference>
<gene>
    <name evidence="6" type="primary">pehX_3</name>
    <name evidence="6" type="ORF">CROST_002390</name>
</gene>
<accession>A0A1S8LL52</accession>
<dbReference type="PROSITE" id="PS50853">
    <property type="entry name" value="FN3"/>
    <property type="match status" value="1"/>
</dbReference>
<evidence type="ECO:0000256" key="3">
    <source>
        <dbReference type="ARBA" id="ARBA00023295"/>
    </source>
</evidence>
<organism evidence="6 7">
    <name type="scientific">Clostridium felsineum</name>
    <dbReference type="NCBI Taxonomy" id="36839"/>
    <lineage>
        <taxon>Bacteria</taxon>
        <taxon>Bacillati</taxon>
        <taxon>Bacillota</taxon>
        <taxon>Clostridia</taxon>
        <taxon>Eubacteriales</taxon>
        <taxon>Clostridiaceae</taxon>
        <taxon>Clostridium</taxon>
    </lineage>
</organism>
<dbReference type="EMBL" id="CP096983">
    <property type="protein sequence ID" value="URZ09559.1"/>
    <property type="molecule type" value="Genomic_DNA"/>
</dbReference>
<evidence type="ECO:0000256" key="2">
    <source>
        <dbReference type="ARBA" id="ARBA00022801"/>
    </source>
</evidence>
<dbReference type="EC" id="3.2.1.82" evidence="6"/>
<dbReference type="KEGG" id="crw:CROST_002390"/>
<keyword evidence="3 4" id="KW-0326">Glycosidase</keyword>
<protein>
    <submittedName>
        <fullName evidence="6">Exo-poly-alpha-D-galacturonosidase</fullName>
        <ecNumber evidence="6">3.2.1.82</ecNumber>
    </submittedName>
</protein>
<dbReference type="Pfam" id="PF00295">
    <property type="entry name" value="Glyco_hydro_28"/>
    <property type="match status" value="1"/>
</dbReference>
<dbReference type="Proteomes" id="UP000190951">
    <property type="component" value="Chromosome"/>
</dbReference>
<dbReference type="PROSITE" id="PS51257">
    <property type="entry name" value="PROKAR_LIPOPROTEIN"/>
    <property type="match status" value="1"/>
</dbReference>
<keyword evidence="2 4" id="KW-0378">Hydrolase</keyword>
<evidence type="ECO:0000256" key="1">
    <source>
        <dbReference type="ARBA" id="ARBA00008834"/>
    </source>
</evidence>
<evidence type="ECO:0000313" key="7">
    <source>
        <dbReference type="Proteomes" id="UP000190951"/>
    </source>
</evidence>
<dbReference type="Gene3D" id="2.60.40.10">
    <property type="entry name" value="Immunoglobulins"/>
    <property type="match status" value="1"/>
</dbReference>
<comment type="similarity">
    <text evidence="1 4">Belongs to the glycosyl hydrolase 28 family.</text>
</comment>
<evidence type="ECO:0000313" key="6">
    <source>
        <dbReference type="EMBL" id="URZ09559.1"/>
    </source>
</evidence>
<dbReference type="GO" id="GO:0033917">
    <property type="term" value="F:exo-poly-alpha-galacturonosidase activity"/>
    <property type="evidence" value="ECO:0007669"/>
    <property type="project" value="UniProtKB-EC"/>
</dbReference>
<dbReference type="SUPFAM" id="SSF51126">
    <property type="entry name" value="Pectin lyase-like"/>
    <property type="match status" value="1"/>
</dbReference>
<dbReference type="SUPFAM" id="SSF49265">
    <property type="entry name" value="Fibronectin type III"/>
    <property type="match status" value="1"/>
</dbReference>
<keyword evidence="7" id="KW-1185">Reference proteome</keyword>
<dbReference type="InterPro" id="IPR013783">
    <property type="entry name" value="Ig-like_fold"/>
</dbReference>
<dbReference type="AlphaFoldDB" id="A0A1S8LL52"/>
<evidence type="ECO:0000256" key="4">
    <source>
        <dbReference type="RuleBase" id="RU361169"/>
    </source>
</evidence>
<proteinExistence type="inferred from homology"/>
<sequence length="607" mass="64051">MVFNKKLFSTILIATTTASCLYGVFAKTNVSANTKSTKHASSSKKQKKPTPKPTQAAESLTVSALTSDDSSVTLVWHKPTNYSNVASYNIYMNGKLIGNTNNNSASASKPFIDNFYKDSSNSSAVKVSSHNYVVTNLTPSTSYNFSVSAIDNNGNTLYTSNTLTSSTTAAPKVYDITKYGAVGDGTTIDTKAIQAAIDACTPGDEVLIPAGKTFKSGSLWLKSNMIFKVNGKILGSENPSDYVDANHPVASGKKSNALINAKGTKGDPKSANLKIVGSGSIDGNGWKQTAPEASTGFPNSLDSSISTVKQNGILAANQFNLGKSQGLSDVDAYATRSNLVSISNITNLYFGDGLSFLNPSQQTIGVSNCNNTILNGALVKTFNCNNADGIDFDSQGLTVVNSVFDTGDDDVNFTAGKGLQAEQTRTPVTNVWIFNNYFGRGHGSVVAGSNTAAWIEEVLAEDNVLNGTGSGLRCKTGKGTGGGAKDITYRDSALKNITDGEGKPFIFTSQYTNATATGSFTPAPDLPQFKDINVSNCSVDGSKNYAIFVSGLPGACHTNINFTNVSFKNTPGASIDYMSNSTFQNVTFDKSITNPWQITNSTGLTFK</sequence>
<dbReference type="InterPro" id="IPR036116">
    <property type="entry name" value="FN3_sf"/>
</dbReference>
<dbReference type="InterPro" id="IPR003961">
    <property type="entry name" value="FN3_dom"/>
</dbReference>
<feature type="region of interest" description="Disordered" evidence="5">
    <location>
        <begin position="35"/>
        <end position="60"/>
    </location>
</feature>
<dbReference type="InterPro" id="IPR000743">
    <property type="entry name" value="Glyco_hydro_28"/>
</dbReference>
<dbReference type="InterPro" id="IPR051801">
    <property type="entry name" value="GH28_Enzymes"/>
</dbReference>
<name>A0A1S8LL52_9CLOT</name>
<dbReference type="PANTHER" id="PTHR31339:SF9">
    <property type="entry name" value="PLASMIN AND FIBRONECTIN-BINDING PROTEIN A"/>
    <property type="match status" value="1"/>
</dbReference>
<dbReference type="InterPro" id="IPR012334">
    <property type="entry name" value="Pectin_lyas_fold"/>
</dbReference>
<evidence type="ECO:0000256" key="5">
    <source>
        <dbReference type="SAM" id="MobiDB-lite"/>
    </source>
</evidence>
<dbReference type="RefSeq" id="WP_077835951.1">
    <property type="nucleotide sequence ID" value="NZ_CP096983.1"/>
</dbReference>
<dbReference type="CDD" id="cd00063">
    <property type="entry name" value="FN3"/>
    <property type="match status" value="1"/>
</dbReference>
<dbReference type="GO" id="GO:0004650">
    <property type="term" value="F:polygalacturonase activity"/>
    <property type="evidence" value="ECO:0007669"/>
    <property type="project" value="InterPro"/>
</dbReference>
<dbReference type="Pfam" id="PF00041">
    <property type="entry name" value="fn3"/>
    <property type="match status" value="1"/>
</dbReference>
<reference evidence="6 7" key="1">
    <citation type="submission" date="2022-04" db="EMBL/GenBank/DDBJ databases">
        <title>Genome sequence of C. roseum typestrain.</title>
        <authorList>
            <person name="Poehlein A."/>
            <person name="Schoch T."/>
            <person name="Duerre P."/>
            <person name="Daniel R."/>
        </authorList>
    </citation>
    <scope>NUCLEOTIDE SEQUENCE [LARGE SCALE GENOMIC DNA]</scope>
    <source>
        <strain evidence="6 7">DSM 7320</strain>
    </source>
</reference>
<dbReference type="SMART" id="SM00060">
    <property type="entry name" value="FN3"/>
    <property type="match status" value="1"/>
</dbReference>
<dbReference type="GO" id="GO:0005975">
    <property type="term" value="P:carbohydrate metabolic process"/>
    <property type="evidence" value="ECO:0007669"/>
    <property type="project" value="InterPro"/>
</dbReference>
<dbReference type="Gene3D" id="2.160.20.10">
    <property type="entry name" value="Single-stranded right-handed beta-helix, Pectin lyase-like"/>
    <property type="match status" value="1"/>
</dbReference>